<dbReference type="Pfam" id="PF01734">
    <property type="entry name" value="Patatin"/>
    <property type="match status" value="1"/>
</dbReference>
<protein>
    <submittedName>
        <fullName evidence="7">Patatin</fullName>
    </submittedName>
</protein>
<dbReference type="SUPFAM" id="SSF52151">
    <property type="entry name" value="FabD/lysophospholipase-like"/>
    <property type="match status" value="1"/>
</dbReference>
<dbReference type="RefSeq" id="WP_066060326.1">
    <property type="nucleotide sequence ID" value="NZ_CP013015.1"/>
</dbReference>
<dbReference type="Proteomes" id="UP000070560">
    <property type="component" value="Chromosome"/>
</dbReference>
<dbReference type="PANTHER" id="PTHR14226">
    <property type="entry name" value="NEUROPATHY TARGET ESTERASE/SWISS CHEESE D.MELANOGASTER"/>
    <property type="match status" value="1"/>
</dbReference>
<evidence type="ECO:0000313" key="7">
    <source>
        <dbReference type="EMBL" id="AMM40018.1"/>
    </source>
</evidence>
<comment type="caution">
    <text evidence="5">Lacks conserved residue(s) required for the propagation of feature annotation.</text>
</comment>
<evidence type="ECO:0000313" key="8">
    <source>
        <dbReference type="Proteomes" id="UP000070560"/>
    </source>
</evidence>
<dbReference type="GO" id="GO:0004622">
    <property type="term" value="F:phosphatidylcholine lysophospholipase activity"/>
    <property type="evidence" value="ECO:0007669"/>
    <property type="project" value="InterPro"/>
</dbReference>
<dbReference type="AlphaFoldDB" id="A0A7U4QIK6"/>
<dbReference type="InterPro" id="IPR001423">
    <property type="entry name" value="LysoPLipase_patatin_CS"/>
</dbReference>
<evidence type="ECO:0000259" key="6">
    <source>
        <dbReference type="PROSITE" id="PS51635"/>
    </source>
</evidence>
<keyword evidence="2 5" id="KW-0378">Hydrolase</keyword>
<feature type="domain" description="PNPLA" evidence="6">
    <location>
        <begin position="19"/>
        <end position="179"/>
    </location>
</feature>
<reference evidence="7 8" key="1">
    <citation type="submission" date="2015-10" db="EMBL/GenBank/DDBJ databases">
        <title>Candidatus Desulfofervidus auxilii, a hydrogenotrophic sulfate-reducing bacterium involved in the thermophilic anaerobic oxidation of methane.</title>
        <authorList>
            <person name="Krukenberg V."/>
            <person name="Richter M."/>
            <person name="Wegener G."/>
        </authorList>
    </citation>
    <scope>NUCLEOTIDE SEQUENCE [LARGE SCALE GENOMIC DNA]</scope>
    <source>
        <strain evidence="7 8">HS1</strain>
    </source>
</reference>
<gene>
    <name evidence="7" type="ORF">HS1_000212</name>
</gene>
<comment type="similarity">
    <text evidence="1">Belongs to the NTE family.</text>
</comment>
<dbReference type="OrthoDB" id="5290098at2"/>
<keyword evidence="4 5" id="KW-0443">Lipid metabolism</keyword>
<evidence type="ECO:0000256" key="3">
    <source>
        <dbReference type="ARBA" id="ARBA00022963"/>
    </source>
</evidence>
<feature type="active site" description="Proton acceptor" evidence="5">
    <location>
        <position position="166"/>
    </location>
</feature>
<dbReference type="Gene3D" id="3.40.1090.10">
    <property type="entry name" value="Cytosolic phospholipase A2 catalytic domain"/>
    <property type="match status" value="2"/>
</dbReference>
<sequence>MYNIKKMGIFKRRRKKIGLALGGGAARGWAHIGVINAFQEAEIPIDYVAGTSMGALVGAFFVAGQIDNLKKLALHLDWKDIIAFFDIVFPKSGLIDGKKVTELLKKNISQFKIEEVSIPFAAVATDIVTGGEVILDKDDIIDAVRASISIPGIFTPVKINKEILVDGGVVNPVPVNVVKNMGAEVVIAVDVNAHLVIPTMQKVRKAQIPETGRFNLKNLKEKIKDLDLPYLKNWTSKEPLPNIFEIILSSIYIMEKQITKDRLRLDKPQVLIEPEVGNIGFLEFHRAHEAIAEGYKAAMRKIEEIKTFARI</sequence>
<dbReference type="EMBL" id="CP013015">
    <property type="protein sequence ID" value="AMM40018.1"/>
    <property type="molecule type" value="Genomic_DNA"/>
</dbReference>
<evidence type="ECO:0000256" key="5">
    <source>
        <dbReference type="PROSITE-ProRule" id="PRU01161"/>
    </source>
</evidence>
<dbReference type="PROSITE" id="PS01237">
    <property type="entry name" value="UPF0028"/>
    <property type="match status" value="1"/>
</dbReference>
<feature type="active site" description="Nucleophile" evidence="5">
    <location>
        <position position="52"/>
    </location>
</feature>
<dbReference type="InterPro" id="IPR016035">
    <property type="entry name" value="Acyl_Trfase/lysoPLipase"/>
</dbReference>
<dbReference type="InterPro" id="IPR050301">
    <property type="entry name" value="NTE"/>
</dbReference>
<dbReference type="GO" id="GO:0046470">
    <property type="term" value="P:phosphatidylcholine metabolic process"/>
    <property type="evidence" value="ECO:0007669"/>
    <property type="project" value="InterPro"/>
</dbReference>
<keyword evidence="8" id="KW-1185">Reference proteome</keyword>
<evidence type="ECO:0000256" key="2">
    <source>
        <dbReference type="ARBA" id="ARBA00022801"/>
    </source>
</evidence>
<name>A0A7U4QIK6_DESA2</name>
<feature type="short sequence motif" description="DGA/G" evidence="5">
    <location>
        <begin position="166"/>
        <end position="168"/>
    </location>
</feature>
<dbReference type="GO" id="GO:0016042">
    <property type="term" value="P:lipid catabolic process"/>
    <property type="evidence" value="ECO:0007669"/>
    <property type="project" value="UniProtKB-UniRule"/>
</dbReference>
<proteinExistence type="inferred from homology"/>
<feature type="short sequence motif" description="GXSXG" evidence="5">
    <location>
        <begin position="50"/>
        <end position="54"/>
    </location>
</feature>
<dbReference type="InterPro" id="IPR002641">
    <property type="entry name" value="PNPLA_dom"/>
</dbReference>
<dbReference type="PROSITE" id="PS51635">
    <property type="entry name" value="PNPLA"/>
    <property type="match status" value="1"/>
</dbReference>
<accession>A0A7U4QIK6</accession>
<keyword evidence="3 5" id="KW-0442">Lipid degradation</keyword>
<dbReference type="PANTHER" id="PTHR14226:SF76">
    <property type="entry name" value="NTE FAMILY PROTEIN RSSA"/>
    <property type="match status" value="1"/>
</dbReference>
<organism evidence="7 8">
    <name type="scientific">Desulfofervidus auxilii</name>
    <dbReference type="NCBI Taxonomy" id="1621989"/>
    <lineage>
        <taxon>Bacteria</taxon>
        <taxon>Pseudomonadati</taxon>
        <taxon>Thermodesulfobacteriota</taxon>
        <taxon>Candidatus Desulfofervidia</taxon>
        <taxon>Candidatus Desulfofervidales</taxon>
        <taxon>Candidatus Desulfofervidaceae</taxon>
        <taxon>Candidatus Desulfofervidus</taxon>
    </lineage>
</organism>
<dbReference type="KEGG" id="daw:HS1_000212"/>
<evidence type="ECO:0000256" key="1">
    <source>
        <dbReference type="ARBA" id="ARBA00006636"/>
    </source>
</evidence>
<evidence type="ECO:0000256" key="4">
    <source>
        <dbReference type="ARBA" id="ARBA00023098"/>
    </source>
</evidence>